<name>A0A0F8YXL3_9ZZZZ</name>
<sequence>MKMIVNELESIESEEEIMNRFARSITAYVSNLPEGILDYTLYMLDNDPQGLFIKYYLLSVAAGESNDNLEELMHLWDVSEGQFVKYEQELIEEGLL</sequence>
<comment type="caution">
    <text evidence="1">The sequence shown here is derived from an EMBL/GenBank/DDBJ whole genome shotgun (WGS) entry which is preliminary data.</text>
</comment>
<dbReference type="AlphaFoldDB" id="A0A0F8YXL3"/>
<proteinExistence type="predicted"/>
<organism evidence="1">
    <name type="scientific">marine sediment metagenome</name>
    <dbReference type="NCBI Taxonomy" id="412755"/>
    <lineage>
        <taxon>unclassified sequences</taxon>
        <taxon>metagenomes</taxon>
        <taxon>ecological metagenomes</taxon>
    </lineage>
</organism>
<evidence type="ECO:0000313" key="1">
    <source>
        <dbReference type="EMBL" id="KKK78575.1"/>
    </source>
</evidence>
<reference evidence="1" key="1">
    <citation type="journal article" date="2015" name="Nature">
        <title>Complex archaea that bridge the gap between prokaryotes and eukaryotes.</title>
        <authorList>
            <person name="Spang A."/>
            <person name="Saw J.H."/>
            <person name="Jorgensen S.L."/>
            <person name="Zaremba-Niedzwiedzka K."/>
            <person name="Martijn J."/>
            <person name="Lind A.E."/>
            <person name="van Eijk R."/>
            <person name="Schleper C."/>
            <person name="Guy L."/>
            <person name="Ettema T.J."/>
        </authorList>
    </citation>
    <scope>NUCLEOTIDE SEQUENCE</scope>
</reference>
<accession>A0A0F8YXL3</accession>
<dbReference type="EMBL" id="LAZR01054433">
    <property type="protein sequence ID" value="KKK78575.1"/>
    <property type="molecule type" value="Genomic_DNA"/>
</dbReference>
<protein>
    <submittedName>
        <fullName evidence="1">Uncharacterized protein</fullName>
    </submittedName>
</protein>
<gene>
    <name evidence="1" type="ORF">LCGC14_2842210</name>
</gene>